<dbReference type="GO" id="GO:0008270">
    <property type="term" value="F:zinc ion binding"/>
    <property type="evidence" value="ECO:0007669"/>
    <property type="project" value="UniProtKB-UniRule"/>
</dbReference>
<organism evidence="6 7">
    <name type="scientific">Alitibacter langaaensis DSM 22999</name>
    <dbReference type="NCBI Taxonomy" id="1122935"/>
    <lineage>
        <taxon>Bacteria</taxon>
        <taxon>Pseudomonadati</taxon>
        <taxon>Pseudomonadota</taxon>
        <taxon>Gammaproteobacteria</taxon>
        <taxon>Pasteurellales</taxon>
        <taxon>Pasteurellaceae</taxon>
        <taxon>Alitibacter</taxon>
    </lineage>
</organism>
<dbReference type="CDD" id="cd01412">
    <property type="entry name" value="SIRT5_Af1_CobB"/>
    <property type="match status" value="1"/>
</dbReference>
<dbReference type="PANTHER" id="PTHR11085">
    <property type="entry name" value="NAD-DEPENDENT PROTEIN DEACYLASE SIRTUIN-5, MITOCHONDRIAL-RELATED"/>
    <property type="match status" value="1"/>
</dbReference>
<keyword evidence="3" id="KW-0479">Metal-binding</keyword>
<feature type="binding site" evidence="3">
    <location>
        <begin position="93"/>
        <end position="96"/>
    </location>
    <ligand>
        <name>NAD(+)</name>
        <dbReference type="ChEBI" id="CHEBI:57540"/>
    </ligand>
</feature>
<feature type="binding site" evidence="3">
    <location>
        <begin position="178"/>
        <end position="180"/>
    </location>
    <ligand>
        <name>NAD(+)</name>
        <dbReference type="ChEBI" id="CHEBI:57540"/>
    </ligand>
</feature>
<feature type="active site" description="Proton acceptor" evidence="3">
    <location>
        <position position="111"/>
    </location>
</feature>
<comment type="function">
    <text evidence="3">NAD-dependent lysine deacetylase and desuccinylase that specifically removes acetyl and succinyl groups on target proteins. Modulates the activities of several proteins which are inactive in their acylated form.</text>
</comment>
<feature type="binding site" evidence="3">
    <location>
        <position position="138"/>
    </location>
    <ligand>
        <name>Zn(2+)</name>
        <dbReference type="ChEBI" id="CHEBI:29105"/>
    </ligand>
</feature>
<dbReference type="NCBIfam" id="NF001755">
    <property type="entry name" value="PRK00481.1-5"/>
    <property type="match status" value="1"/>
</dbReference>
<comment type="subcellular location">
    <subcellularLocation>
        <location evidence="3">Cytoplasm</location>
    </subcellularLocation>
</comment>
<feature type="binding site" evidence="3">
    <location>
        <position position="119"/>
    </location>
    <ligand>
        <name>Zn(2+)</name>
        <dbReference type="ChEBI" id="CHEBI:29105"/>
    </ligand>
</feature>
<dbReference type="InterPro" id="IPR026591">
    <property type="entry name" value="Sirtuin_cat_small_dom_sf"/>
</dbReference>
<dbReference type="Gene3D" id="3.30.1600.10">
    <property type="entry name" value="SIR2/SIRT2 'Small Domain"/>
    <property type="match status" value="1"/>
</dbReference>
<dbReference type="OrthoDB" id="9800582at2"/>
<dbReference type="Gene3D" id="3.40.50.1220">
    <property type="entry name" value="TPP-binding domain"/>
    <property type="match status" value="1"/>
</dbReference>
<dbReference type="HAMAP" id="MF_01121">
    <property type="entry name" value="Sirtuin_ClassIII"/>
    <property type="match status" value="1"/>
</dbReference>
<evidence type="ECO:0000256" key="2">
    <source>
        <dbReference type="ARBA" id="ARBA00023027"/>
    </source>
</evidence>
<accession>A0A2U0T7W0</accession>
<feature type="binding site" evidence="3">
    <location>
        <begin position="204"/>
        <end position="206"/>
    </location>
    <ligand>
        <name>NAD(+)</name>
        <dbReference type="ChEBI" id="CHEBI:57540"/>
    </ligand>
</feature>
<proteinExistence type="inferred from homology"/>
<comment type="catalytic activity">
    <reaction evidence="3">
        <text>N(6)-succinyl-L-lysyl-[protein] + NAD(+) + H2O = 2''-O-succinyl-ADP-D-ribose + nicotinamide + L-lysyl-[protein]</text>
        <dbReference type="Rhea" id="RHEA:47668"/>
        <dbReference type="Rhea" id="RHEA-COMP:9752"/>
        <dbReference type="Rhea" id="RHEA-COMP:11877"/>
        <dbReference type="ChEBI" id="CHEBI:15377"/>
        <dbReference type="ChEBI" id="CHEBI:17154"/>
        <dbReference type="ChEBI" id="CHEBI:29969"/>
        <dbReference type="ChEBI" id="CHEBI:57540"/>
        <dbReference type="ChEBI" id="CHEBI:87830"/>
        <dbReference type="ChEBI" id="CHEBI:87832"/>
    </reaction>
</comment>
<keyword evidence="7" id="KW-1185">Reference proteome</keyword>
<feature type="binding site" evidence="3">
    <location>
        <begin position="12"/>
        <end position="31"/>
    </location>
    <ligand>
        <name>NAD(+)</name>
        <dbReference type="ChEBI" id="CHEBI:57540"/>
    </ligand>
</feature>
<dbReference type="GO" id="GO:0070403">
    <property type="term" value="F:NAD+ binding"/>
    <property type="evidence" value="ECO:0007669"/>
    <property type="project" value="UniProtKB-UniRule"/>
</dbReference>
<keyword evidence="3" id="KW-0862">Zinc</keyword>
<comment type="caution">
    <text evidence="3 4">Lacks conserved residue(s) required for the propagation of feature annotation.</text>
</comment>
<dbReference type="GO" id="GO:0036055">
    <property type="term" value="F:protein-succinyllysine desuccinylase activity"/>
    <property type="evidence" value="ECO:0007669"/>
    <property type="project" value="UniProtKB-UniRule"/>
</dbReference>
<dbReference type="PROSITE" id="PS50305">
    <property type="entry name" value="SIRTUIN"/>
    <property type="match status" value="1"/>
</dbReference>
<dbReference type="Pfam" id="PF02146">
    <property type="entry name" value="SIR2"/>
    <property type="match status" value="1"/>
</dbReference>
<dbReference type="EMBL" id="QENU01000005">
    <property type="protein sequence ID" value="PVX39692.1"/>
    <property type="molecule type" value="Genomic_DNA"/>
</dbReference>
<evidence type="ECO:0000256" key="4">
    <source>
        <dbReference type="PROSITE-ProRule" id="PRU00236"/>
    </source>
</evidence>
<dbReference type="EC" id="2.3.1.286" evidence="3"/>
<sequence length="239" mass="26741">MQTLPNVVVLTGAGISAESGIQTFRAADGLWENYPVEDVATPEGFERNPQLVQEFYNARRRKLFDPAVQPNAAHLALVQLEQALGKYFLLVTQNIDNLHERAGSKNLIHMHGDLFTVRCSWSGKEYPWQGDITEQDRCDCCSPPRRLRPHIVWFGEMPLEMSRISTALADCDYFISIGTSGNVYPAAGFVQEANLAGAETIELNLEPSLTRSRFKQAHYGKATQIVPQFVNEFLAQLKG</sequence>
<dbReference type="SUPFAM" id="SSF52467">
    <property type="entry name" value="DHS-like NAD/FAD-binding domain"/>
    <property type="match status" value="1"/>
</dbReference>
<dbReference type="RefSeq" id="WP_116631662.1">
    <property type="nucleotide sequence ID" value="NZ_QENU01000005.1"/>
</dbReference>
<feature type="binding site" evidence="3">
    <location>
        <position position="56"/>
    </location>
    <ligand>
        <name>substrate</name>
    </ligand>
</feature>
<reference evidence="6 7" key="1">
    <citation type="submission" date="2018-05" db="EMBL/GenBank/DDBJ databases">
        <title>Genomic Encyclopedia of Type Strains, Phase IV (KMG-IV): sequencing the most valuable type-strain genomes for metagenomic binning, comparative biology and taxonomic classification.</title>
        <authorList>
            <person name="Goeker M."/>
        </authorList>
    </citation>
    <scope>NUCLEOTIDE SEQUENCE [LARGE SCALE GENOMIC DNA]</scope>
    <source>
        <strain evidence="6 7">DSM 22999</strain>
    </source>
</reference>
<protein>
    <recommendedName>
        <fullName evidence="3">NAD-dependent protein deacylase</fullName>
        <ecNumber evidence="3">2.3.1.286</ecNumber>
    </recommendedName>
    <alternativeName>
        <fullName evidence="3">Regulatory protein SIR2 homolog</fullName>
    </alternativeName>
</protein>
<dbReference type="Proteomes" id="UP000245909">
    <property type="component" value="Unassembled WGS sequence"/>
</dbReference>
<evidence type="ECO:0000259" key="5">
    <source>
        <dbReference type="PROSITE" id="PS50305"/>
    </source>
</evidence>
<dbReference type="GO" id="GO:0005737">
    <property type="term" value="C:cytoplasm"/>
    <property type="evidence" value="ECO:0007669"/>
    <property type="project" value="UniProtKB-SubCell"/>
</dbReference>
<comment type="domain">
    <text evidence="3">2 residues (Tyr-56 and Arg-59) present in a large hydrophobic pocket are probably involved in substrate specificity. They are important for desuccinylation activity, but dispensable for deacetylation activity.</text>
</comment>
<dbReference type="AlphaFoldDB" id="A0A2U0T7W0"/>
<keyword evidence="2 3" id="KW-0520">NAD</keyword>
<evidence type="ECO:0000313" key="7">
    <source>
        <dbReference type="Proteomes" id="UP000245909"/>
    </source>
</evidence>
<dbReference type="GO" id="GO:0017136">
    <property type="term" value="F:histone deacetylase activity, NAD-dependent"/>
    <property type="evidence" value="ECO:0007669"/>
    <property type="project" value="TreeGrafter"/>
</dbReference>
<keyword evidence="1" id="KW-0808">Transferase</keyword>
<comment type="similarity">
    <text evidence="3">Belongs to the sirtuin family. Class III subfamily.</text>
</comment>
<name>A0A2U0T7W0_9PAST</name>
<dbReference type="InterPro" id="IPR026590">
    <property type="entry name" value="Ssirtuin_cat_dom"/>
</dbReference>
<evidence type="ECO:0000256" key="3">
    <source>
        <dbReference type="HAMAP-Rule" id="MF_01121"/>
    </source>
</evidence>
<dbReference type="InterPro" id="IPR003000">
    <property type="entry name" value="Sirtuin"/>
</dbReference>
<feature type="domain" description="Deacetylase sirtuin-type" evidence="5">
    <location>
        <begin position="1"/>
        <end position="239"/>
    </location>
</feature>
<evidence type="ECO:0000256" key="1">
    <source>
        <dbReference type="ARBA" id="ARBA00022679"/>
    </source>
</evidence>
<gene>
    <name evidence="3" type="primary">cobB</name>
    <name evidence="6" type="ORF">C8D76_10526</name>
</gene>
<comment type="catalytic activity">
    <reaction evidence="3">
        <text>N(6)-acetyl-L-lysyl-[protein] + NAD(+) + H2O = 2''-O-acetyl-ADP-D-ribose + nicotinamide + L-lysyl-[protein]</text>
        <dbReference type="Rhea" id="RHEA:43636"/>
        <dbReference type="Rhea" id="RHEA-COMP:9752"/>
        <dbReference type="Rhea" id="RHEA-COMP:10731"/>
        <dbReference type="ChEBI" id="CHEBI:15377"/>
        <dbReference type="ChEBI" id="CHEBI:17154"/>
        <dbReference type="ChEBI" id="CHEBI:29969"/>
        <dbReference type="ChEBI" id="CHEBI:57540"/>
        <dbReference type="ChEBI" id="CHEBI:61930"/>
        <dbReference type="ChEBI" id="CHEBI:83767"/>
        <dbReference type="EC" id="2.3.1.286"/>
    </reaction>
</comment>
<dbReference type="InterPro" id="IPR029035">
    <property type="entry name" value="DHS-like_NAD/FAD-binding_dom"/>
</dbReference>
<dbReference type="InterPro" id="IPR050134">
    <property type="entry name" value="NAD-dep_sirtuin_deacylases"/>
</dbReference>
<comment type="caution">
    <text evidence="6">The sequence shown here is derived from an EMBL/GenBank/DDBJ whole genome shotgun (WGS) entry which is preliminary data.</text>
</comment>
<feature type="binding site" evidence="3">
    <location>
        <position position="222"/>
    </location>
    <ligand>
        <name>NAD(+)</name>
        <dbReference type="ChEBI" id="CHEBI:57540"/>
    </ligand>
</feature>
<evidence type="ECO:0000313" key="6">
    <source>
        <dbReference type="EMBL" id="PVX39692.1"/>
    </source>
</evidence>
<dbReference type="GO" id="GO:0036054">
    <property type="term" value="F:protein-malonyllysine demalonylase activity"/>
    <property type="evidence" value="ECO:0007669"/>
    <property type="project" value="InterPro"/>
</dbReference>
<comment type="cofactor">
    <cofactor evidence="3">
        <name>Zn(2+)</name>
        <dbReference type="ChEBI" id="CHEBI:29105"/>
    </cofactor>
    <text evidence="3">Binds 1 zinc ion per subunit.</text>
</comment>
<feature type="binding site" evidence="3">
    <location>
        <position position="59"/>
    </location>
    <ligand>
        <name>substrate</name>
    </ligand>
</feature>
<dbReference type="PANTHER" id="PTHR11085:SF4">
    <property type="entry name" value="NAD-DEPENDENT PROTEIN DEACYLASE"/>
    <property type="match status" value="1"/>
</dbReference>
<dbReference type="InterPro" id="IPR027546">
    <property type="entry name" value="Sirtuin_class_III"/>
</dbReference>
<keyword evidence="3" id="KW-0963">Cytoplasm</keyword>